<keyword evidence="4 10" id="KW-0378">Hydrolase</keyword>
<gene>
    <name evidence="15" type="ORF">BOKJ2_LOCUS5286</name>
</gene>
<keyword evidence="6 10" id="KW-0482">Metalloprotease</keyword>
<evidence type="ECO:0000256" key="6">
    <source>
        <dbReference type="ARBA" id="ARBA00023049"/>
    </source>
</evidence>
<evidence type="ECO:0000256" key="7">
    <source>
        <dbReference type="ARBA" id="ARBA00023145"/>
    </source>
</evidence>
<dbReference type="EMBL" id="CAJFCW020000003">
    <property type="protein sequence ID" value="CAG9101632.1"/>
    <property type="molecule type" value="Genomic_DNA"/>
</dbReference>
<dbReference type="InterPro" id="IPR034035">
    <property type="entry name" value="Astacin-like_dom"/>
</dbReference>
<evidence type="ECO:0000256" key="5">
    <source>
        <dbReference type="ARBA" id="ARBA00022833"/>
    </source>
</evidence>
<feature type="binding site" evidence="10">
    <location>
        <position position="497"/>
    </location>
    <ligand>
        <name>Zn(2+)</name>
        <dbReference type="ChEBI" id="CHEBI:29105"/>
        <note>catalytic</note>
    </ligand>
</feature>
<feature type="compositionally biased region" description="Gly residues" evidence="12">
    <location>
        <begin position="98"/>
        <end position="116"/>
    </location>
</feature>
<comment type="cofactor">
    <cofactor evidence="10 11">
        <name>Zn(2+)</name>
        <dbReference type="ChEBI" id="CHEBI:29105"/>
    </cofactor>
    <text evidence="10 11">Binds 1 zinc ion per subunit.</text>
</comment>
<feature type="compositionally biased region" description="Gly residues" evidence="12">
    <location>
        <begin position="34"/>
        <end position="63"/>
    </location>
</feature>
<evidence type="ECO:0000259" key="14">
    <source>
        <dbReference type="PROSITE" id="PS51864"/>
    </source>
</evidence>
<keyword evidence="5 10" id="KW-0862">Zinc</keyword>
<evidence type="ECO:0000313" key="16">
    <source>
        <dbReference type="Proteomes" id="UP000614601"/>
    </source>
</evidence>
<feature type="chain" id="PRO_5035952864" description="Metalloendopeptidase" evidence="11">
    <location>
        <begin position="17"/>
        <end position="638"/>
    </location>
</feature>
<dbReference type="PROSITE" id="PS51670">
    <property type="entry name" value="SHKT"/>
    <property type="match status" value="1"/>
</dbReference>
<reference evidence="15" key="1">
    <citation type="submission" date="2020-09" db="EMBL/GenBank/DDBJ databases">
        <authorList>
            <person name="Kikuchi T."/>
        </authorList>
    </citation>
    <scope>NUCLEOTIDE SEQUENCE</scope>
    <source>
        <strain evidence="15">SH1</strain>
    </source>
</reference>
<keyword evidence="3 10" id="KW-0479">Metal-binding</keyword>
<protein>
    <recommendedName>
        <fullName evidence="11">Metalloendopeptidase</fullName>
        <ecNumber evidence="11">3.4.24.-</ecNumber>
    </recommendedName>
</protein>
<dbReference type="Pfam" id="PF01400">
    <property type="entry name" value="Astacin"/>
    <property type="match status" value="1"/>
</dbReference>
<evidence type="ECO:0000256" key="10">
    <source>
        <dbReference type="PROSITE-ProRule" id="PRU01211"/>
    </source>
</evidence>
<dbReference type="EC" id="3.4.24.-" evidence="11"/>
<dbReference type="Pfam" id="PF01549">
    <property type="entry name" value="ShK"/>
    <property type="match status" value="1"/>
</dbReference>
<dbReference type="PROSITE" id="PS51864">
    <property type="entry name" value="ASTACIN"/>
    <property type="match status" value="1"/>
</dbReference>
<evidence type="ECO:0000256" key="4">
    <source>
        <dbReference type="ARBA" id="ARBA00022801"/>
    </source>
</evidence>
<feature type="domain" description="Peptidase M12A" evidence="14">
    <location>
        <begin position="397"/>
        <end position="599"/>
    </location>
</feature>
<dbReference type="PANTHER" id="PTHR10127:SF802">
    <property type="entry name" value="ZINC METALLOPROTEINASE NAS-10"/>
    <property type="match status" value="1"/>
</dbReference>
<dbReference type="EMBL" id="CAJFDH010000003">
    <property type="protein sequence ID" value="CAD5213825.1"/>
    <property type="molecule type" value="Genomic_DNA"/>
</dbReference>
<evidence type="ECO:0000256" key="3">
    <source>
        <dbReference type="ARBA" id="ARBA00022723"/>
    </source>
</evidence>
<feature type="binding site" evidence="10">
    <location>
        <position position="493"/>
    </location>
    <ligand>
        <name>Zn(2+)</name>
        <dbReference type="ChEBI" id="CHEBI:29105"/>
        <note>catalytic</note>
    </ligand>
</feature>
<evidence type="ECO:0000256" key="1">
    <source>
        <dbReference type="ARBA" id="ARBA00002657"/>
    </source>
</evidence>
<dbReference type="GO" id="GO:0004222">
    <property type="term" value="F:metalloendopeptidase activity"/>
    <property type="evidence" value="ECO:0007669"/>
    <property type="project" value="UniProtKB-UniRule"/>
</dbReference>
<feature type="compositionally biased region" description="Pro residues" evidence="12">
    <location>
        <begin position="66"/>
        <end position="81"/>
    </location>
</feature>
<dbReference type="PANTHER" id="PTHR10127">
    <property type="entry name" value="DISCOIDIN, CUB, EGF, LAMININ , AND ZINC METALLOPROTEASE DOMAIN CONTAINING"/>
    <property type="match status" value="1"/>
</dbReference>
<keyword evidence="7" id="KW-0865">Zymogen</keyword>
<feature type="region of interest" description="Disordered" evidence="12">
    <location>
        <begin position="34"/>
        <end position="116"/>
    </location>
</feature>
<name>A0A811KDE5_9BILA</name>
<dbReference type="Proteomes" id="UP000783686">
    <property type="component" value="Unassembled WGS sequence"/>
</dbReference>
<evidence type="ECO:0000256" key="2">
    <source>
        <dbReference type="ARBA" id="ARBA00022670"/>
    </source>
</evidence>
<dbReference type="InterPro" id="IPR006026">
    <property type="entry name" value="Peptidase_Metallo"/>
</dbReference>
<feature type="signal peptide" evidence="11">
    <location>
        <begin position="1"/>
        <end position="16"/>
    </location>
</feature>
<sequence>MKNHLIFCLLLTTVASQGLLDNIGKLLGNLNGEGGPGDHGGGGGGGRGWGPQGGPDRFGGPGDFRGPPPGPGPFGGRPPPGSGGWGGGPPPRDEFGVAPGGGGIGQRPGGPGNGPGGVLNLNGLLGNVMNEVGHAVQTGHFDLRSALAHITEGTGLEGIYQKLSNAGKNFLAPKPTERGIPPHVLRRIIRFCSRPENRNHPKCQGHPEWQSDDTLPEGPGQFNSINDVFDLLNFQLPPLPQLAQQYIFGNVPENLKEIVPKPTHKLSNEQKTAILNKCKGGACLKQPVDVLNRRASIAEHEASVRKLFSPGKSQTEIDKDIETRFARTHQLKKAILTKSGISSEVEPHNDGVFQNDILLTTEQAEAMINAVNNDDPGTVPVVNRGGRKKRSSLFFEEQLVKKWPAGAIPYVFDSSLSASEQQTIQSAISEIQSKTCLKFQKLASRPSSSHIFYVKYDSTAFCGLSNIGLNNLGNPVYLTFRCTNQPAKGVAIHETLHALGLAHEHVRSDRDDHITVNWANVDPQNYQFFGVNDAKLFSSYGVTYDYGSIMHYANTIAAKSPGAITMTALQNNGANGPLMGQRNGLSQHDVEILNKMYCKPATCKDENIYCGIWANRGKCSNAPNAWIFQHCKKSCNYC</sequence>
<comment type="function">
    <text evidence="1">Metalloprotease.</text>
</comment>
<evidence type="ECO:0000313" key="15">
    <source>
        <dbReference type="EMBL" id="CAD5213825.1"/>
    </source>
</evidence>
<dbReference type="InterPro" id="IPR003582">
    <property type="entry name" value="ShKT_dom"/>
</dbReference>
<dbReference type="GO" id="GO:0006508">
    <property type="term" value="P:proteolysis"/>
    <property type="evidence" value="ECO:0007669"/>
    <property type="project" value="UniProtKB-KW"/>
</dbReference>
<keyword evidence="8" id="KW-1015">Disulfide bond</keyword>
<feature type="binding site" evidence="10">
    <location>
        <position position="503"/>
    </location>
    <ligand>
        <name>Zn(2+)</name>
        <dbReference type="ChEBI" id="CHEBI:29105"/>
        <note>catalytic</note>
    </ligand>
</feature>
<comment type="caution">
    <text evidence="9">Lacks conserved residue(s) required for the propagation of feature annotation.</text>
</comment>
<organism evidence="15 16">
    <name type="scientific">Bursaphelenchus okinawaensis</name>
    <dbReference type="NCBI Taxonomy" id="465554"/>
    <lineage>
        <taxon>Eukaryota</taxon>
        <taxon>Metazoa</taxon>
        <taxon>Ecdysozoa</taxon>
        <taxon>Nematoda</taxon>
        <taxon>Chromadorea</taxon>
        <taxon>Rhabditida</taxon>
        <taxon>Tylenchina</taxon>
        <taxon>Tylenchomorpha</taxon>
        <taxon>Aphelenchoidea</taxon>
        <taxon>Aphelenchoididae</taxon>
        <taxon>Bursaphelenchus</taxon>
    </lineage>
</organism>
<dbReference type="InterPro" id="IPR001506">
    <property type="entry name" value="Peptidase_M12A"/>
</dbReference>
<keyword evidence="2 10" id="KW-0645">Protease</keyword>
<evidence type="ECO:0000256" key="8">
    <source>
        <dbReference type="ARBA" id="ARBA00023157"/>
    </source>
</evidence>
<evidence type="ECO:0000259" key="13">
    <source>
        <dbReference type="PROSITE" id="PS51670"/>
    </source>
</evidence>
<dbReference type="SMART" id="SM00235">
    <property type="entry name" value="ZnMc"/>
    <property type="match status" value="1"/>
</dbReference>
<dbReference type="GO" id="GO:0008270">
    <property type="term" value="F:zinc ion binding"/>
    <property type="evidence" value="ECO:0007669"/>
    <property type="project" value="UniProtKB-UniRule"/>
</dbReference>
<dbReference type="AlphaFoldDB" id="A0A811KDE5"/>
<dbReference type="CDD" id="cd04280">
    <property type="entry name" value="ZnMc_astacin_like"/>
    <property type="match status" value="1"/>
</dbReference>
<feature type="domain" description="ShKT" evidence="13">
    <location>
        <begin position="603"/>
        <end position="638"/>
    </location>
</feature>
<dbReference type="Proteomes" id="UP000614601">
    <property type="component" value="Unassembled WGS sequence"/>
</dbReference>
<dbReference type="Gene3D" id="3.40.390.10">
    <property type="entry name" value="Collagenase (Catalytic Domain)"/>
    <property type="match status" value="1"/>
</dbReference>
<dbReference type="PRINTS" id="PR00480">
    <property type="entry name" value="ASTACIN"/>
</dbReference>
<dbReference type="OrthoDB" id="291007at2759"/>
<keyword evidence="11" id="KW-0732">Signal</keyword>
<dbReference type="InterPro" id="IPR024079">
    <property type="entry name" value="MetalloPept_cat_dom_sf"/>
</dbReference>
<proteinExistence type="predicted"/>
<evidence type="ECO:0000256" key="9">
    <source>
        <dbReference type="PROSITE-ProRule" id="PRU01005"/>
    </source>
</evidence>
<accession>A0A811KDE5</accession>
<evidence type="ECO:0000256" key="12">
    <source>
        <dbReference type="SAM" id="MobiDB-lite"/>
    </source>
</evidence>
<evidence type="ECO:0000256" key="11">
    <source>
        <dbReference type="RuleBase" id="RU361183"/>
    </source>
</evidence>
<dbReference type="SUPFAM" id="SSF55486">
    <property type="entry name" value="Metalloproteases ('zincins'), catalytic domain"/>
    <property type="match status" value="1"/>
</dbReference>
<keyword evidence="16" id="KW-1185">Reference proteome</keyword>
<feature type="active site" evidence="10">
    <location>
        <position position="494"/>
    </location>
</feature>
<comment type="caution">
    <text evidence="15">The sequence shown here is derived from an EMBL/GenBank/DDBJ whole genome shotgun (WGS) entry which is preliminary data.</text>
</comment>